<evidence type="ECO:0000313" key="12">
    <source>
        <dbReference type="EMBL" id="ATB51259.1"/>
    </source>
</evidence>
<evidence type="ECO:0000256" key="10">
    <source>
        <dbReference type="SAM" id="SignalP"/>
    </source>
</evidence>
<dbReference type="GO" id="GO:0009055">
    <property type="term" value="F:electron transfer activity"/>
    <property type="evidence" value="ECO:0007669"/>
    <property type="project" value="InterPro"/>
</dbReference>
<accession>A0A286NVR4</accession>
<comment type="cofactor">
    <cofactor evidence="8">
        <name>heme</name>
        <dbReference type="ChEBI" id="CHEBI:30413"/>
    </cofactor>
    <text evidence="8">Binds 2 heme groups.</text>
</comment>
<dbReference type="InterPro" id="IPR026259">
    <property type="entry name" value="MauG/Cytc_peroxidase"/>
</dbReference>
<dbReference type="PIRSF" id="PIRSF000294">
    <property type="entry name" value="Cytochrome-c_peroxidase"/>
    <property type="match status" value="1"/>
</dbReference>
<dbReference type="KEGG" id="mmas:MYMAC_006917"/>
<dbReference type="RefSeq" id="WP_095961212.1">
    <property type="nucleotide sequence ID" value="NZ_CP022203.1"/>
</dbReference>
<gene>
    <name evidence="12" type="ORF">MYMAC_006917</name>
</gene>
<dbReference type="InterPro" id="IPR036909">
    <property type="entry name" value="Cyt_c-like_dom_sf"/>
</dbReference>
<evidence type="ECO:0000313" key="13">
    <source>
        <dbReference type="Proteomes" id="UP000217343"/>
    </source>
</evidence>
<feature type="binding site" description="covalent" evidence="8">
    <location>
        <position position="238"/>
    </location>
    <ligand>
        <name>heme c</name>
        <dbReference type="ChEBI" id="CHEBI:61717"/>
        <label>2</label>
    </ligand>
</feature>
<dbReference type="PROSITE" id="PS51007">
    <property type="entry name" value="CYTC"/>
    <property type="match status" value="1"/>
</dbReference>
<dbReference type="AlphaFoldDB" id="A0A286NVR4"/>
<evidence type="ECO:0000256" key="2">
    <source>
        <dbReference type="ARBA" id="ARBA00022617"/>
    </source>
</evidence>
<evidence type="ECO:0000256" key="1">
    <source>
        <dbReference type="ARBA" id="ARBA00004418"/>
    </source>
</evidence>
<dbReference type="Pfam" id="PF03150">
    <property type="entry name" value="CCP_MauG"/>
    <property type="match status" value="1"/>
</dbReference>
<dbReference type="PROSITE" id="PS51257">
    <property type="entry name" value="PROKAR_LIPOPROTEIN"/>
    <property type="match status" value="1"/>
</dbReference>
<keyword evidence="5" id="KW-0574">Periplasm</keyword>
<dbReference type="EMBL" id="CP022203">
    <property type="protein sequence ID" value="ATB51259.1"/>
    <property type="molecule type" value="Genomic_DNA"/>
</dbReference>
<keyword evidence="2 8" id="KW-0349">Heme</keyword>
<comment type="PTM">
    <text evidence="8">Binds 2 heme groups per subunit.</text>
</comment>
<dbReference type="PANTHER" id="PTHR30600">
    <property type="entry name" value="CYTOCHROME C PEROXIDASE-RELATED"/>
    <property type="match status" value="1"/>
</dbReference>
<dbReference type="SUPFAM" id="SSF46626">
    <property type="entry name" value="Cytochrome c"/>
    <property type="match status" value="2"/>
</dbReference>
<feature type="binding site" description="axial binding residue" evidence="9">
    <location>
        <position position="242"/>
    </location>
    <ligand>
        <name>heme c</name>
        <dbReference type="ChEBI" id="CHEBI:61717"/>
        <label>2</label>
    </ligand>
    <ligandPart>
        <name>Fe</name>
        <dbReference type="ChEBI" id="CHEBI:18248"/>
    </ligandPart>
</feature>
<keyword evidence="7 9" id="KW-0408">Iron</keyword>
<keyword evidence="6" id="KW-0560">Oxidoreductase</keyword>
<evidence type="ECO:0000256" key="9">
    <source>
        <dbReference type="PIRSR" id="PIRSR000294-2"/>
    </source>
</evidence>
<dbReference type="InterPro" id="IPR051395">
    <property type="entry name" value="Cytochrome_c_Peroxidase/MauG"/>
</dbReference>
<feature type="domain" description="Cytochrome c" evidence="11">
    <location>
        <begin position="223"/>
        <end position="382"/>
    </location>
</feature>
<evidence type="ECO:0000256" key="7">
    <source>
        <dbReference type="ARBA" id="ARBA00023004"/>
    </source>
</evidence>
<dbReference type="InterPro" id="IPR004852">
    <property type="entry name" value="Di-haem_cyt_c_peroxidsae"/>
</dbReference>
<proteinExistence type="predicted"/>
<feature type="binding site" description="axial binding residue" evidence="9">
    <location>
        <position position="86"/>
    </location>
    <ligand>
        <name>heme c</name>
        <dbReference type="ChEBI" id="CHEBI:61717"/>
        <label>1</label>
    </ligand>
    <ligandPart>
        <name>Fe</name>
        <dbReference type="ChEBI" id="CHEBI:18248"/>
    </ligandPart>
</feature>
<keyword evidence="12" id="KW-0575">Peroxidase</keyword>
<evidence type="ECO:0000256" key="3">
    <source>
        <dbReference type="ARBA" id="ARBA00022723"/>
    </source>
</evidence>
<dbReference type="GO" id="GO:0042597">
    <property type="term" value="C:periplasmic space"/>
    <property type="evidence" value="ECO:0007669"/>
    <property type="project" value="UniProtKB-SubCell"/>
</dbReference>
<organism evidence="12 13">
    <name type="scientific">Corallococcus macrosporus DSM 14697</name>
    <dbReference type="NCBI Taxonomy" id="1189310"/>
    <lineage>
        <taxon>Bacteria</taxon>
        <taxon>Pseudomonadati</taxon>
        <taxon>Myxococcota</taxon>
        <taxon>Myxococcia</taxon>
        <taxon>Myxococcales</taxon>
        <taxon>Cystobacterineae</taxon>
        <taxon>Myxococcaceae</taxon>
        <taxon>Corallococcus</taxon>
    </lineage>
</organism>
<feature type="binding site" description="covalent" evidence="8">
    <location>
        <position position="85"/>
    </location>
    <ligand>
        <name>heme c</name>
        <dbReference type="ChEBI" id="CHEBI:61717"/>
        <label>1</label>
    </ligand>
</feature>
<dbReference type="Proteomes" id="UP000217343">
    <property type="component" value="Chromosome"/>
</dbReference>
<evidence type="ECO:0000256" key="8">
    <source>
        <dbReference type="PIRSR" id="PIRSR000294-1"/>
    </source>
</evidence>
<name>A0A286NVR4_9BACT</name>
<evidence type="ECO:0000256" key="4">
    <source>
        <dbReference type="ARBA" id="ARBA00022729"/>
    </source>
</evidence>
<dbReference type="InterPro" id="IPR009056">
    <property type="entry name" value="Cyt_c-like_dom"/>
</dbReference>
<feature type="binding site" description="covalent" evidence="8">
    <location>
        <position position="241"/>
    </location>
    <ligand>
        <name>heme c</name>
        <dbReference type="ChEBI" id="CHEBI:61717"/>
        <label>2</label>
    </ligand>
</feature>
<reference evidence="12 13" key="1">
    <citation type="submission" date="2017-06" db="EMBL/GenBank/DDBJ databases">
        <title>Sequencing and comparative analysis of myxobacterial genomes.</title>
        <authorList>
            <person name="Rupp O."/>
            <person name="Goesmann A."/>
            <person name="Sogaard-Andersen L."/>
        </authorList>
    </citation>
    <scope>NUCLEOTIDE SEQUENCE [LARGE SCALE GENOMIC DNA]</scope>
    <source>
        <strain evidence="12 13">DSM 14697</strain>
    </source>
</reference>
<dbReference type="GO" id="GO:0020037">
    <property type="term" value="F:heme binding"/>
    <property type="evidence" value="ECO:0007669"/>
    <property type="project" value="InterPro"/>
</dbReference>
<dbReference type="OrthoDB" id="9805202at2"/>
<evidence type="ECO:0000256" key="6">
    <source>
        <dbReference type="ARBA" id="ARBA00023002"/>
    </source>
</evidence>
<comment type="subcellular location">
    <subcellularLocation>
        <location evidence="1">Periplasm</location>
    </subcellularLocation>
</comment>
<sequence>MISYRLRAVTLALALGGSGMACESEEPFPNLDELDQLRSLHSLGRQPPKDATNRMDGVARAEALGDLLFHDSGLSRCGTVSCANCHGGEGLTVPTAKAEGCDGHLSERNPPTLLNVAYNRWFMWDGRADRLWSQAILPMLNPVEMNADAQVVRARLTAVETYTAEYQALFGTAPADETDPALLANVGKLLAAYQRTLVRIDAPFDADVRRFITAAEAGQAEADPAYLGLKTFLRKGQCIVCHKGPALTDDLFHNIGVGDSGPGAGGQWSVLEPLLDWEFNAASRYSDAPTGTIAARLQTLRTQADRVTLEGAFRTPSLRNVALTAPYMHTGAQATLEDVVDFYNEGGDAAGSFVGTKTVTMVPLDLTNEEKRALVTLLQSMTGAAPP</sequence>
<feature type="chain" id="PRO_5013284535" evidence="10">
    <location>
        <begin position="22"/>
        <end position="387"/>
    </location>
</feature>
<protein>
    <submittedName>
        <fullName evidence="12">Cytochrome-c peroxidase</fullName>
    </submittedName>
</protein>
<dbReference type="GO" id="GO:0004130">
    <property type="term" value="F:cytochrome-c peroxidase activity"/>
    <property type="evidence" value="ECO:0007669"/>
    <property type="project" value="TreeGrafter"/>
</dbReference>
<feature type="signal peptide" evidence="10">
    <location>
        <begin position="1"/>
        <end position="21"/>
    </location>
</feature>
<keyword evidence="13" id="KW-1185">Reference proteome</keyword>
<dbReference type="GO" id="GO:0046872">
    <property type="term" value="F:metal ion binding"/>
    <property type="evidence" value="ECO:0007669"/>
    <property type="project" value="UniProtKB-KW"/>
</dbReference>
<dbReference type="Gene3D" id="1.10.760.10">
    <property type="entry name" value="Cytochrome c-like domain"/>
    <property type="match status" value="2"/>
</dbReference>
<evidence type="ECO:0000259" key="11">
    <source>
        <dbReference type="PROSITE" id="PS51007"/>
    </source>
</evidence>
<feature type="binding site" description="covalent" evidence="8">
    <location>
        <position position="82"/>
    </location>
    <ligand>
        <name>heme c</name>
        <dbReference type="ChEBI" id="CHEBI:61717"/>
        <label>1</label>
    </ligand>
</feature>
<evidence type="ECO:0000256" key="5">
    <source>
        <dbReference type="ARBA" id="ARBA00022764"/>
    </source>
</evidence>
<keyword evidence="3 9" id="KW-0479">Metal-binding</keyword>
<keyword evidence="4 10" id="KW-0732">Signal</keyword>